<protein>
    <submittedName>
        <fullName evidence="5">Hemerythrin family protein</fullName>
    </submittedName>
</protein>
<evidence type="ECO:0000256" key="3">
    <source>
        <dbReference type="ARBA" id="ARBA00023004"/>
    </source>
</evidence>
<evidence type="ECO:0000256" key="2">
    <source>
        <dbReference type="ARBA" id="ARBA00022723"/>
    </source>
</evidence>
<sequence>MIQWEQQYELGIKSIDDQHKRLIEITSDLSLLLTNAVGGDDIYDQMVEIIQEITDYTIYHFKYEESLFDKIDFEYKVAHIKEHNDLIAEIESLDLRAVDEDQITYGKKILKFLITWVFKHISGSDFLYRDLMISNGIQ</sequence>
<dbReference type="CDD" id="cd12107">
    <property type="entry name" value="Hemerythrin"/>
    <property type="match status" value="1"/>
</dbReference>
<keyword evidence="2" id="KW-0479">Metal-binding</keyword>
<dbReference type="InterPro" id="IPR016131">
    <property type="entry name" value="Haemerythrin_Fe_BS"/>
</dbReference>
<dbReference type="Pfam" id="PF01814">
    <property type="entry name" value="Hemerythrin"/>
    <property type="match status" value="1"/>
</dbReference>
<feature type="domain" description="Hemerythrin-like" evidence="4">
    <location>
        <begin position="11"/>
        <end position="128"/>
    </location>
</feature>
<name>A0ABT6NBQ5_9FIRM</name>
<dbReference type="NCBIfam" id="NF033749">
    <property type="entry name" value="bact_hemeryth"/>
    <property type="match status" value="1"/>
</dbReference>
<dbReference type="EMBL" id="JARYZI010000003">
    <property type="protein sequence ID" value="MDH8677834.1"/>
    <property type="molecule type" value="Genomic_DNA"/>
</dbReference>
<accession>A0ABT6NBQ5</accession>
<evidence type="ECO:0000259" key="4">
    <source>
        <dbReference type="Pfam" id="PF01814"/>
    </source>
</evidence>
<dbReference type="InterPro" id="IPR035938">
    <property type="entry name" value="Hemerythrin-like_sf"/>
</dbReference>
<comment type="similarity">
    <text evidence="1">Belongs to the hemerythrin family.</text>
</comment>
<evidence type="ECO:0000256" key="1">
    <source>
        <dbReference type="ARBA" id="ARBA00010587"/>
    </source>
</evidence>
<keyword evidence="3" id="KW-0408">Iron</keyword>
<evidence type="ECO:0000313" key="5">
    <source>
        <dbReference type="EMBL" id="MDH8677834.1"/>
    </source>
</evidence>
<dbReference type="RefSeq" id="WP_281093658.1">
    <property type="nucleotide sequence ID" value="NZ_JARYZI010000003.1"/>
</dbReference>
<gene>
    <name evidence="5" type="ORF">QE109_06730</name>
</gene>
<dbReference type="Gene3D" id="1.20.120.50">
    <property type="entry name" value="Hemerythrin-like"/>
    <property type="match status" value="1"/>
</dbReference>
<dbReference type="InterPro" id="IPR050669">
    <property type="entry name" value="Hemerythrin"/>
</dbReference>
<dbReference type="InterPro" id="IPR012827">
    <property type="entry name" value="Hemerythrin_metal-bd"/>
</dbReference>
<dbReference type="Proteomes" id="UP001158045">
    <property type="component" value="Unassembled WGS sequence"/>
</dbReference>
<keyword evidence="6" id="KW-1185">Reference proteome</keyword>
<dbReference type="PANTHER" id="PTHR37164:SF1">
    <property type="entry name" value="BACTERIOHEMERYTHRIN"/>
    <property type="match status" value="1"/>
</dbReference>
<dbReference type="InterPro" id="IPR012312">
    <property type="entry name" value="Hemerythrin-like"/>
</dbReference>
<organism evidence="5 6">
    <name type="scientific">Fusibacter bizertensis</name>
    <dbReference type="NCBI Taxonomy" id="1488331"/>
    <lineage>
        <taxon>Bacteria</taxon>
        <taxon>Bacillati</taxon>
        <taxon>Bacillota</taxon>
        <taxon>Clostridia</taxon>
        <taxon>Eubacteriales</taxon>
        <taxon>Eubacteriales Family XII. Incertae Sedis</taxon>
        <taxon>Fusibacter</taxon>
    </lineage>
</organism>
<dbReference type="PANTHER" id="PTHR37164">
    <property type="entry name" value="BACTERIOHEMERYTHRIN"/>
    <property type="match status" value="1"/>
</dbReference>
<dbReference type="NCBIfam" id="TIGR02481">
    <property type="entry name" value="hemeryth_dom"/>
    <property type="match status" value="1"/>
</dbReference>
<reference evidence="5 6" key="1">
    <citation type="submission" date="2023-04" db="EMBL/GenBank/DDBJ databases">
        <title>Fusibacter bizertensis strain WBS, isolated from littoral bottom sediments of the Arctic seas - biochemical and genomic analysis.</title>
        <authorList>
            <person name="Brioukhanov A.L."/>
        </authorList>
    </citation>
    <scope>NUCLEOTIDE SEQUENCE [LARGE SCALE GENOMIC DNA]</scope>
    <source>
        <strain evidence="5 6">WBS</strain>
    </source>
</reference>
<dbReference type="PROSITE" id="PS00550">
    <property type="entry name" value="HEMERYTHRINS"/>
    <property type="match status" value="1"/>
</dbReference>
<proteinExistence type="inferred from homology"/>
<comment type="caution">
    <text evidence="5">The sequence shown here is derived from an EMBL/GenBank/DDBJ whole genome shotgun (WGS) entry which is preliminary data.</text>
</comment>
<evidence type="ECO:0000313" key="6">
    <source>
        <dbReference type="Proteomes" id="UP001158045"/>
    </source>
</evidence>
<dbReference type="SUPFAM" id="SSF47188">
    <property type="entry name" value="Hemerythrin-like"/>
    <property type="match status" value="1"/>
</dbReference>